<accession>A0ABD3REP7</accession>
<evidence type="ECO:0000313" key="9">
    <source>
        <dbReference type="Proteomes" id="UP001530377"/>
    </source>
</evidence>
<evidence type="ECO:0000256" key="6">
    <source>
        <dbReference type="SAM" id="MobiDB-lite"/>
    </source>
</evidence>
<dbReference type="PROSITE" id="PS51471">
    <property type="entry name" value="FE2OG_OXY"/>
    <property type="match status" value="1"/>
</dbReference>
<comment type="caution">
    <text evidence="8">The sequence shown here is derived from an EMBL/GenBank/DDBJ whole genome shotgun (WGS) entry which is preliminary data.</text>
</comment>
<protein>
    <recommendedName>
        <fullName evidence="7">Fe2OG dioxygenase domain-containing protein</fullName>
    </recommendedName>
</protein>
<keyword evidence="3" id="KW-0223">Dioxygenase</keyword>
<evidence type="ECO:0000256" key="2">
    <source>
        <dbReference type="ARBA" id="ARBA00022723"/>
    </source>
</evidence>
<evidence type="ECO:0000256" key="5">
    <source>
        <dbReference type="ARBA" id="ARBA00023004"/>
    </source>
</evidence>
<dbReference type="Gene3D" id="2.60.120.620">
    <property type="entry name" value="q2cbj1_9rhob like domain"/>
    <property type="match status" value="1"/>
</dbReference>
<feature type="compositionally biased region" description="Basic residues" evidence="6">
    <location>
        <begin position="19"/>
        <end position="36"/>
    </location>
</feature>
<keyword evidence="9" id="KW-1185">Reference proteome</keyword>
<dbReference type="SMART" id="SM00702">
    <property type="entry name" value="P4Hc"/>
    <property type="match status" value="1"/>
</dbReference>
<feature type="region of interest" description="Disordered" evidence="6">
    <location>
        <begin position="192"/>
        <end position="221"/>
    </location>
</feature>
<dbReference type="Proteomes" id="UP001530377">
    <property type="component" value="Unassembled WGS sequence"/>
</dbReference>
<dbReference type="GO" id="GO:0046872">
    <property type="term" value="F:metal ion binding"/>
    <property type="evidence" value="ECO:0007669"/>
    <property type="project" value="UniProtKB-KW"/>
</dbReference>
<gene>
    <name evidence="8" type="ORF">ACHAXA_000409</name>
</gene>
<sequence length="329" mass="37355">VDDDDDVFPPRLLRDDGRGRRRGHRRGRHGGGRRLGRTTFDGDGDDGVEVVETLVPDSVYVSRNALSHEECRMWIDYAMGDGDGGRSGREKSWEKVYHTATRFIAHRECDRMQKYDRDMSHRLYRRIEDVVDDISSRLNVVDERTALSKLIRRNGHRGHRDAAVPGEYRPITCNPNLRLYRYGVGQRFGRHVDESNDVDLPPTTSSSSSRSHRGRDERLGEVNDIARRPKYIVDRTCKMRTEMTVLFYLSSCRGGETRFHLPHHHRGGGEKSNGGGGTVAFEPEEGAVLLHVHGDGCLEHEAEPVLGGVKYVLRTDIVYGHCIKAERTP</sequence>
<keyword evidence="2" id="KW-0479">Metal-binding</keyword>
<dbReference type="AlphaFoldDB" id="A0ABD3REP7"/>
<feature type="non-terminal residue" evidence="8">
    <location>
        <position position="1"/>
    </location>
</feature>
<evidence type="ECO:0000256" key="1">
    <source>
        <dbReference type="ARBA" id="ARBA00001961"/>
    </source>
</evidence>
<comment type="cofactor">
    <cofactor evidence="1">
        <name>L-ascorbate</name>
        <dbReference type="ChEBI" id="CHEBI:38290"/>
    </cofactor>
</comment>
<keyword evidence="4" id="KW-0560">Oxidoreductase</keyword>
<dbReference type="InterPro" id="IPR045054">
    <property type="entry name" value="P4HA-like"/>
</dbReference>
<name>A0ABD3REP7_9STRA</name>
<keyword evidence="5" id="KW-0408">Iron</keyword>
<evidence type="ECO:0000256" key="3">
    <source>
        <dbReference type="ARBA" id="ARBA00022964"/>
    </source>
</evidence>
<evidence type="ECO:0000259" key="7">
    <source>
        <dbReference type="PROSITE" id="PS51471"/>
    </source>
</evidence>
<dbReference type="InterPro" id="IPR005123">
    <property type="entry name" value="Oxoglu/Fe-dep_dioxygenase_dom"/>
</dbReference>
<proteinExistence type="predicted"/>
<dbReference type="PANTHER" id="PTHR10869:SF236">
    <property type="entry name" value="PROLYL 4-HYDROXYLASE ALPHA SUBUNIT DOMAIN-CONTAINING PROTEIN"/>
    <property type="match status" value="1"/>
</dbReference>
<evidence type="ECO:0000256" key="4">
    <source>
        <dbReference type="ARBA" id="ARBA00023002"/>
    </source>
</evidence>
<feature type="domain" description="Fe2OG dioxygenase" evidence="7">
    <location>
        <begin position="172"/>
        <end position="319"/>
    </location>
</feature>
<evidence type="ECO:0000313" key="8">
    <source>
        <dbReference type="EMBL" id="KAL3811505.1"/>
    </source>
</evidence>
<organism evidence="8 9">
    <name type="scientific">Cyclostephanos tholiformis</name>
    <dbReference type="NCBI Taxonomy" id="382380"/>
    <lineage>
        <taxon>Eukaryota</taxon>
        <taxon>Sar</taxon>
        <taxon>Stramenopiles</taxon>
        <taxon>Ochrophyta</taxon>
        <taxon>Bacillariophyta</taxon>
        <taxon>Coscinodiscophyceae</taxon>
        <taxon>Thalassiosirophycidae</taxon>
        <taxon>Stephanodiscales</taxon>
        <taxon>Stephanodiscaceae</taxon>
        <taxon>Cyclostephanos</taxon>
    </lineage>
</organism>
<dbReference type="PANTHER" id="PTHR10869">
    <property type="entry name" value="PROLYL 4-HYDROXYLASE ALPHA SUBUNIT"/>
    <property type="match status" value="1"/>
</dbReference>
<feature type="region of interest" description="Disordered" evidence="6">
    <location>
        <begin position="1"/>
        <end position="42"/>
    </location>
</feature>
<dbReference type="GO" id="GO:0051213">
    <property type="term" value="F:dioxygenase activity"/>
    <property type="evidence" value="ECO:0007669"/>
    <property type="project" value="UniProtKB-KW"/>
</dbReference>
<dbReference type="InterPro" id="IPR006620">
    <property type="entry name" value="Pro_4_hyd_alph"/>
</dbReference>
<dbReference type="EMBL" id="JALLPB020000256">
    <property type="protein sequence ID" value="KAL3811505.1"/>
    <property type="molecule type" value="Genomic_DNA"/>
</dbReference>
<reference evidence="8 9" key="1">
    <citation type="submission" date="2024-10" db="EMBL/GenBank/DDBJ databases">
        <title>Updated reference genomes for cyclostephanoid diatoms.</title>
        <authorList>
            <person name="Roberts W.R."/>
            <person name="Alverson A.J."/>
        </authorList>
    </citation>
    <scope>NUCLEOTIDE SEQUENCE [LARGE SCALE GENOMIC DNA]</scope>
    <source>
        <strain evidence="8 9">AJA228-03</strain>
    </source>
</reference>